<dbReference type="Proteomes" id="UP001500194">
    <property type="component" value="Unassembled WGS sequence"/>
</dbReference>
<evidence type="ECO:0000313" key="3">
    <source>
        <dbReference type="Proteomes" id="UP001500194"/>
    </source>
</evidence>
<dbReference type="PROSITE" id="PS51352">
    <property type="entry name" value="THIOREDOXIN_2"/>
    <property type="match status" value="1"/>
</dbReference>
<accession>A0AAV3SXW1</accession>
<organism evidence="2 3">
    <name type="scientific">Salarchaeum japonicum</name>
    <dbReference type="NCBI Taxonomy" id="555573"/>
    <lineage>
        <taxon>Archaea</taxon>
        <taxon>Methanobacteriati</taxon>
        <taxon>Methanobacteriota</taxon>
        <taxon>Stenosarchaea group</taxon>
        <taxon>Halobacteria</taxon>
        <taxon>Halobacteriales</taxon>
        <taxon>Halobacteriaceae</taxon>
    </lineage>
</organism>
<dbReference type="AlphaFoldDB" id="A0AAV3SXW1"/>
<evidence type="ECO:0000259" key="1">
    <source>
        <dbReference type="PROSITE" id="PS51352"/>
    </source>
</evidence>
<proteinExistence type="predicted"/>
<keyword evidence="3" id="KW-1185">Reference proteome</keyword>
<dbReference type="RefSeq" id="WP_227262022.1">
    <property type="nucleotide sequence ID" value="NZ_BAAADU010000002.1"/>
</dbReference>
<reference evidence="2 3" key="1">
    <citation type="journal article" date="2019" name="Int. J. Syst. Evol. Microbiol.">
        <title>The Global Catalogue of Microorganisms (GCM) 10K type strain sequencing project: providing services to taxonomists for standard genome sequencing and annotation.</title>
        <authorList>
            <consortium name="The Broad Institute Genomics Platform"/>
            <consortium name="The Broad Institute Genome Sequencing Center for Infectious Disease"/>
            <person name="Wu L."/>
            <person name="Ma J."/>
        </authorList>
    </citation>
    <scope>NUCLEOTIDE SEQUENCE [LARGE SCALE GENOMIC DNA]</scope>
    <source>
        <strain evidence="2 3">JCM 16327</strain>
    </source>
</reference>
<dbReference type="InterPro" id="IPR036249">
    <property type="entry name" value="Thioredoxin-like_sf"/>
</dbReference>
<dbReference type="SUPFAM" id="SSF52833">
    <property type="entry name" value="Thioredoxin-like"/>
    <property type="match status" value="1"/>
</dbReference>
<dbReference type="Pfam" id="PF14595">
    <property type="entry name" value="Thioredoxin_9"/>
    <property type="match status" value="1"/>
</dbReference>
<protein>
    <recommendedName>
        <fullName evidence="1">Thioredoxin domain-containing protein</fullName>
    </recommendedName>
</protein>
<dbReference type="EMBL" id="BAAADU010000002">
    <property type="protein sequence ID" value="GAA0644170.1"/>
    <property type="molecule type" value="Genomic_DNA"/>
</dbReference>
<dbReference type="Gene3D" id="3.40.30.10">
    <property type="entry name" value="Glutaredoxin"/>
    <property type="match status" value="1"/>
</dbReference>
<dbReference type="InterPro" id="IPR013766">
    <property type="entry name" value="Thioredoxin_domain"/>
</dbReference>
<feature type="domain" description="Thioredoxin" evidence="1">
    <location>
        <begin position="3"/>
        <end position="127"/>
    </location>
</feature>
<dbReference type="GeneID" id="68572632"/>
<name>A0AAV3SXW1_9EURY</name>
<evidence type="ECO:0000313" key="2">
    <source>
        <dbReference type="EMBL" id="GAA0644170.1"/>
    </source>
</evidence>
<comment type="caution">
    <text evidence="2">The sequence shown here is derived from an EMBL/GenBank/DDBJ whole genome shotgun (WGS) entry which is preliminary data.</text>
</comment>
<sequence>MTLDCMTPAPEWDESAHEDAVKTLASLDDSTHFRVWGADWCPDCTEQLPAFAAALAAADVSDDRVSTYPVERENGVKTGEKMTEYEVSLIPTVLVEDADGDELARFVEEEDQPIAEFLASELRAITA</sequence>
<gene>
    <name evidence="2" type="ORF">GCM10009019_02570</name>
</gene>